<dbReference type="Proteomes" id="UP000814140">
    <property type="component" value="Unassembled WGS sequence"/>
</dbReference>
<comment type="caution">
    <text evidence="1">The sequence shown here is derived from an EMBL/GenBank/DDBJ whole genome shotgun (WGS) entry which is preliminary data.</text>
</comment>
<reference evidence="1" key="1">
    <citation type="submission" date="2021-03" db="EMBL/GenBank/DDBJ databases">
        <authorList>
            <consortium name="DOE Joint Genome Institute"/>
            <person name="Ahrendt S."/>
            <person name="Looney B.P."/>
            <person name="Miyauchi S."/>
            <person name="Morin E."/>
            <person name="Drula E."/>
            <person name="Courty P.E."/>
            <person name="Chicoki N."/>
            <person name="Fauchery L."/>
            <person name="Kohler A."/>
            <person name="Kuo A."/>
            <person name="Labutti K."/>
            <person name="Pangilinan J."/>
            <person name="Lipzen A."/>
            <person name="Riley R."/>
            <person name="Andreopoulos W."/>
            <person name="He G."/>
            <person name="Johnson J."/>
            <person name="Barry K.W."/>
            <person name="Grigoriev I.V."/>
            <person name="Nagy L."/>
            <person name="Hibbett D."/>
            <person name="Henrissat B."/>
            <person name="Matheny P.B."/>
            <person name="Labbe J."/>
            <person name="Martin F."/>
        </authorList>
    </citation>
    <scope>NUCLEOTIDE SEQUENCE</scope>
    <source>
        <strain evidence="1">HHB10654</strain>
    </source>
</reference>
<name>A0ACB8SJM2_9AGAM</name>
<organism evidence="1 2">
    <name type="scientific">Artomyces pyxidatus</name>
    <dbReference type="NCBI Taxonomy" id="48021"/>
    <lineage>
        <taxon>Eukaryota</taxon>
        <taxon>Fungi</taxon>
        <taxon>Dikarya</taxon>
        <taxon>Basidiomycota</taxon>
        <taxon>Agaricomycotina</taxon>
        <taxon>Agaricomycetes</taxon>
        <taxon>Russulales</taxon>
        <taxon>Auriscalpiaceae</taxon>
        <taxon>Artomyces</taxon>
    </lineage>
</organism>
<evidence type="ECO:0000313" key="2">
    <source>
        <dbReference type="Proteomes" id="UP000814140"/>
    </source>
</evidence>
<dbReference type="EMBL" id="MU277260">
    <property type="protein sequence ID" value="KAI0056638.1"/>
    <property type="molecule type" value="Genomic_DNA"/>
</dbReference>
<gene>
    <name evidence="1" type="ORF">BV25DRAFT_1813577</name>
</gene>
<evidence type="ECO:0000313" key="1">
    <source>
        <dbReference type="EMBL" id="KAI0056638.1"/>
    </source>
</evidence>
<proteinExistence type="predicted"/>
<accession>A0ACB8SJM2</accession>
<keyword evidence="2" id="KW-1185">Reference proteome</keyword>
<reference evidence="1" key="2">
    <citation type="journal article" date="2022" name="New Phytol.">
        <title>Evolutionary transition to the ectomycorrhizal habit in the genomes of a hyperdiverse lineage of mushroom-forming fungi.</title>
        <authorList>
            <person name="Looney B."/>
            <person name="Miyauchi S."/>
            <person name="Morin E."/>
            <person name="Drula E."/>
            <person name="Courty P.E."/>
            <person name="Kohler A."/>
            <person name="Kuo A."/>
            <person name="LaButti K."/>
            <person name="Pangilinan J."/>
            <person name="Lipzen A."/>
            <person name="Riley R."/>
            <person name="Andreopoulos W."/>
            <person name="He G."/>
            <person name="Johnson J."/>
            <person name="Nolan M."/>
            <person name="Tritt A."/>
            <person name="Barry K.W."/>
            <person name="Grigoriev I.V."/>
            <person name="Nagy L.G."/>
            <person name="Hibbett D."/>
            <person name="Henrissat B."/>
            <person name="Matheny P.B."/>
            <person name="Labbe J."/>
            <person name="Martin F.M."/>
        </authorList>
    </citation>
    <scope>NUCLEOTIDE SEQUENCE</scope>
    <source>
        <strain evidence="1">HHB10654</strain>
    </source>
</reference>
<sequence>MNGDILFEIFTYMSFKALSQARLASRSLRDLATTILRRRWHAVLRAFVDNPLRFRTMLRLSRSVIAGSTALHMAVQGSELERGWFPRDMDVYTPMSASAGVVEHFTEVEGYHIVTQGLVDDPSRQSLSNGGMAIITTLRRGEDNVSVDVITAITNAPLAPITFSWSTLLMNYATADTLSLAYPRSTLAGQGLLNPARSQDAGVESCHLKYMARGFSFVPFSENGVVHSFTNPSPLYCPHTYRDFEDVGCLRMALDNMEDVVQPPQVFPLHFPRWKLGGGPCQARCRPGNAARYMSLMPFTR</sequence>
<protein>
    <submittedName>
        <fullName evidence="1">Uncharacterized protein</fullName>
    </submittedName>
</protein>